<protein>
    <submittedName>
        <fullName evidence="1">Uncharacterized protein</fullName>
    </submittedName>
</protein>
<evidence type="ECO:0000313" key="1">
    <source>
        <dbReference type="EMBL" id="KAA5379366.1"/>
    </source>
</evidence>
<comment type="caution">
    <text evidence="1">The sequence shown here is derived from an EMBL/GenBank/DDBJ whole genome shotgun (WGS) entry which is preliminary data.</text>
</comment>
<evidence type="ECO:0000313" key="2">
    <source>
        <dbReference type="Proteomes" id="UP000347681"/>
    </source>
</evidence>
<dbReference type="EMBL" id="VVZB01000021">
    <property type="protein sequence ID" value="KAA5379366.1"/>
    <property type="molecule type" value="Genomic_DNA"/>
</dbReference>
<organism evidence="1 2">
    <name type="scientific">Phocaeicola dorei</name>
    <dbReference type="NCBI Taxonomy" id="357276"/>
    <lineage>
        <taxon>Bacteria</taxon>
        <taxon>Pseudomonadati</taxon>
        <taxon>Bacteroidota</taxon>
        <taxon>Bacteroidia</taxon>
        <taxon>Bacteroidales</taxon>
        <taxon>Bacteroidaceae</taxon>
        <taxon>Phocaeicola</taxon>
    </lineage>
</organism>
<name>A0A5M5ZNS7_9BACT</name>
<gene>
    <name evidence="1" type="ORF">F2Y61_20970</name>
</gene>
<dbReference type="Proteomes" id="UP000347681">
    <property type="component" value="Unassembled WGS sequence"/>
</dbReference>
<reference evidence="1 2" key="1">
    <citation type="journal article" date="2019" name="Nat. Med.">
        <title>A library of human gut bacterial isolates paired with longitudinal multiomics data enables mechanistic microbiome research.</title>
        <authorList>
            <person name="Poyet M."/>
            <person name="Groussin M."/>
            <person name="Gibbons S.M."/>
            <person name="Avila-Pacheco J."/>
            <person name="Jiang X."/>
            <person name="Kearney S.M."/>
            <person name="Perrotta A.R."/>
            <person name="Berdy B."/>
            <person name="Zhao S."/>
            <person name="Lieberman T.D."/>
            <person name="Swanson P.K."/>
            <person name="Smith M."/>
            <person name="Roesemann S."/>
            <person name="Alexander J.E."/>
            <person name="Rich S.A."/>
            <person name="Livny J."/>
            <person name="Vlamakis H."/>
            <person name="Clish C."/>
            <person name="Bullock K."/>
            <person name="Deik A."/>
            <person name="Scott J."/>
            <person name="Pierce K.A."/>
            <person name="Xavier R.J."/>
            <person name="Alm E.J."/>
        </authorList>
    </citation>
    <scope>NUCLEOTIDE SEQUENCE [LARGE SCALE GENOMIC DNA]</scope>
    <source>
        <strain evidence="1 2">BIOML-A5</strain>
    </source>
</reference>
<proteinExistence type="predicted"/>
<accession>A0A5M5ZNS7</accession>
<sequence length="101" mass="12025">MANYATNLFFASTKNEEDLNKIGLFLDENFSDNVYERDNDSIEGEFFSAWRYPKELMDDMITSLEDKDNIYIRVLTFEYSSEYVSFRVFSHGKWKVKIETT</sequence>
<dbReference type="RefSeq" id="WP_149941241.1">
    <property type="nucleotide sequence ID" value="NZ_VVZB01000021.1"/>
</dbReference>
<dbReference type="AlphaFoldDB" id="A0A5M5ZNS7"/>